<organism evidence="2 3">
    <name type="scientific">Nasonia vitripennis</name>
    <name type="common">Parasitic wasp</name>
    <dbReference type="NCBI Taxonomy" id="7425"/>
    <lineage>
        <taxon>Eukaryota</taxon>
        <taxon>Metazoa</taxon>
        <taxon>Ecdysozoa</taxon>
        <taxon>Arthropoda</taxon>
        <taxon>Hexapoda</taxon>
        <taxon>Insecta</taxon>
        <taxon>Pterygota</taxon>
        <taxon>Neoptera</taxon>
        <taxon>Endopterygota</taxon>
        <taxon>Hymenoptera</taxon>
        <taxon>Apocrita</taxon>
        <taxon>Proctotrupomorpha</taxon>
        <taxon>Chalcidoidea</taxon>
        <taxon>Pteromalidae</taxon>
        <taxon>Pteromalinae</taxon>
        <taxon>Nasonia</taxon>
    </lineage>
</organism>
<feature type="transmembrane region" description="Helical" evidence="1">
    <location>
        <begin position="7"/>
        <end position="25"/>
    </location>
</feature>
<evidence type="ECO:0000313" key="2">
    <source>
        <dbReference type="EnsemblMetazoa" id="XP_003423841"/>
    </source>
</evidence>
<evidence type="ECO:0000313" key="3">
    <source>
        <dbReference type="Proteomes" id="UP000002358"/>
    </source>
</evidence>
<keyword evidence="1" id="KW-0812">Transmembrane</keyword>
<name>A0A7M7GBW5_NASVI</name>
<dbReference type="RefSeq" id="XP_008215132.1">
    <property type="nucleotide sequence ID" value="XM_008216910.1"/>
</dbReference>
<sequence>MFSIYDIALSNGLLILATASCIYHTQKKLSTTILNFEPDLTAATVGVLAINFRSIFNFLSPLILCASRSINRTETSAREDEDKAVLRIGPLHEKLCRVISMSGLIYAVCESHENRKTGIFIVSLLSALELRHALCGGYPRYQENKWYHFLWILAGGSFGWIKGNKYCFWAYLPYLISFLLLAPEKDLAWSVRRVVNNYMMMAHVFLMLEAVREGRSLQA</sequence>
<dbReference type="EnsemblMetazoa" id="XM_003423793">
    <property type="protein sequence ID" value="XP_003423841"/>
    <property type="gene ID" value="LOC100679889"/>
</dbReference>
<evidence type="ECO:0000256" key="1">
    <source>
        <dbReference type="SAM" id="Phobius"/>
    </source>
</evidence>
<dbReference type="RefSeq" id="XP_003423841.1">
    <property type="nucleotide sequence ID" value="XM_003423793.3"/>
</dbReference>
<dbReference type="EnsemblMetazoa" id="XM_008216910">
    <property type="protein sequence ID" value="XP_008215132"/>
    <property type="gene ID" value="LOC100679889"/>
</dbReference>
<feature type="transmembrane region" description="Helical" evidence="1">
    <location>
        <begin position="45"/>
        <end position="66"/>
    </location>
</feature>
<protein>
    <submittedName>
        <fullName evidence="2">Uncharacterized protein</fullName>
    </submittedName>
</protein>
<dbReference type="KEGG" id="nvi:100679889"/>
<keyword evidence="1" id="KW-0472">Membrane</keyword>
<dbReference type="AlphaFoldDB" id="A0A7M7GBW5"/>
<dbReference type="InParanoid" id="A0A7M7GBW5"/>
<keyword evidence="1" id="KW-1133">Transmembrane helix</keyword>
<keyword evidence="3" id="KW-1185">Reference proteome</keyword>
<dbReference type="OrthoDB" id="7689700at2759"/>
<dbReference type="GeneID" id="100679889"/>
<reference evidence="2" key="1">
    <citation type="submission" date="2021-01" db="UniProtKB">
        <authorList>
            <consortium name="EnsemblMetazoa"/>
        </authorList>
    </citation>
    <scope>IDENTIFICATION</scope>
</reference>
<proteinExistence type="predicted"/>
<accession>A0A7M7GBW5</accession>
<dbReference type="Proteomes" id="UP000002358">
    <property type="component" value="Chromosome 1"/>
</dbReference>